<dbReference type="GO" id="GO:0106335">
    <property type="term" value="F:tRNA (5-carboxymethyluridine(34)-5-O)-methyltransferase activity"/>
    <property type="evidence" value="ECO:0007669"/>
    <property type="project" value="TreeGrafter"/>
</dbReference>
<keyword evidence="2" id="KW-0808">Transferase</keyword>
<evidence type="ECO:0000256" key="2">
    <source>
        <dbReference type="ARBA" id="ARBA00022679"/>
    </source>
</evidence>
<name>A0A6C0KW48_9ZZZZ</name>
<dbReference type="Gene3D" id="3.40.50.150">
    <property type="entry name" value="Vaccinia Virus protein VP39"/>
    <property type="match status" value="1"/>
</dbReference>
<protein>
    <recommendedName>
        <fullName evidence="3">Methyltransferase type 11 domain-containing protein</fullName>
    </recommendedName>
</protein>
<evidence type="ECO:0000256" key="1">
    <source>
        <dbReference type="ARBA" id="ARBA00022603"/>
    </source>
</evidence>
<proteinExistence type="predicted"/>
<dbReference type="CDD" id="cd02440">
    <property type="entry name" value="AdoMet_MTases"/>
    <property type="match status" value="1"/>
</dbReference>
<dbReference type="GO" id="GO:0002098">
    <property type="term" value="P:tRNA wobble uridine modification"/>
    <property type="evidence" value="ECO:0007669"/>
    <property type="project" value="TreeGrafter"/>
</dbReference>
<dbReference type="GO" id="GO:0000049">
    <property type="term" value="F:tRNA binding"/>
    <property type="evidence" value="ECO:0007669"/>
    <property type="project" value="TreeGrafter"/>
</dbReference>
<dbReference type="EMBL" id="MN740975">
    <property type="protein sequence ID" value="QHU20907.1"/>
    <property type="molecule type" value="Genomic_DNA"/>
</dbReference>
<sequence>MDAVKNVNDVYTSIASDFDKTRFSQWIGVRLFLDTLPANSLLGDIGCGNGKYLSYRKDINVHGTDICEPLIIIAKNKNESANIIRANALMLPYRDKSFDNTISIAVLHHFTTIDERVKFLKELARITVGNIMISVWATEQTDARKSKWRPIGPIGNGNNDYIIPYMTTNRKETYDRYYHLFEKEEIINLCKNILTIQKIWYEKNNWYFICTDL</sequence>
<dbReference type="AlphaFoldDB" id="A0A6C0KW48"/>
<dbReference type="GO" id="GO:0005737">
    <property type="term" value="C:cytoplasm"/>
    <property type="evidence" value="ECO:0007669"/>
    <property type="project" value="TreeGrafter"/>
</dbReference>
<evidence type="ECO:0000259" key="3">
    <source>
        <dbReference type="Pfam" id="PF08241"/>
    </source>
</evidence>
<dbReference type="InterPro" id="IPR029063">
    <property type="entry name" value="SAM-dependent_MTases_sf"/>
</dbReference>
<feature type="domain" description="Methyltransferase type 11" evidence="3">
    <location>
        <begin position="44"/>
        <end position="127"/>
    </location>
</feature>
<dbReference type="GO" id="GO:0030488">
    <property type="term" value="P:tRNA methylation"/>
    <property type="evidence" value="ECO:0007669"/>
    <property type="project" value="TreeGrafter"/>
</dbReference>
<dbReference type="PANTHER" id="PTHR13069:SF37">
    <property type="entry name" value="FIRE DANCER"/>
    <property type="match status" value="1"/>
</dbReference>
<evidence type="ECO:0000313" key="4">
    <source>
        <dbReference type="EMBL" id="QHU20907.1"/>
    </source>
</evidence>
<dbReference type="InterPro" id="IPR051422">
    <property type="entry name" value="AlkB_tRNA_MeTrf/Diox"/>
</dbReference>
<dbReference type="InterPro" id="IPR013216">
    <property type="entry name" value="Methyltransf_11"/>
</dbReference>
<dbReference type="GO" id="GO:0008757">
    <property type="term" value="F:S-adenosylmethionine-dependent methyltransferase activity"/>
    <property type="evidence" value="ECO:0007669"/>
    <property type="project" value="InterPro"/>
</dbReference>
<dbReference type="PANTHER" id="PTHR13069">
    <property type="entry name" value="ALKYLATED DNA REPAIR PROTEIN ALKB HOMOLOG 8"/>
    <property type="match status" value="1"/>
</dbReference>
<organism evidence="4">
    <name type="scientific">viral metagenome</name>
    <dbReference type="NCBI Taxonomy" id="1070528"/>
    <lineage>
        <taxon>unclassified sequences</taxon>
        <taxon>metagenomes</taxon>
        <taxon>organismal metagenomes</taxon>
    </lineage>
</organism>
<dbReference type="GO" id="GO:0005634">
    <property type="term" value="C:nucleus"/>
    <property type="evidence" value="ECO:0007669"/>
    <property type="project" value="TreeGrafter"/>
</dbReference>
<reference evidence="4" key="1">
    <citation type="journal article" date="2020" name="Nature">
        <title>Giant virus diversity and host interactions through global metagenomics.</title>
        <authorList>
            <person name="Schulz F."/>
            <person name="Roux S."/>
            <person name="Paez-Espino D."/>
            <person name="Jungbluth S."/>
            <person name="Walsh D.A."/>
            <person name="Denef V.J."/>
            <person name="McMahon K.D."/>
            <person name="Konstantinidis K.T."/>
            <person name="Eloe-Fadrosh E.A."/>
            <person name="Kyrpides N.C."/>
            <person name="Woyke T."/>
        </authorList>
    </citation>
    <scope>NUCLEOTIDE SEQUENCE</scope>
    <source>
        <strain evidence="4">GVMAG-S-3300013094-100</strain>
    </source>
</reference>
<keyword evidence="1" id="KW-0489">Methyltransferase</keyword>
<dbReference type="Pfam" id="PF08241">
    <property type="entry name" value="Methyltransf_11"/>
    <property type="match status" value="1"/>
</dbReference>
<dbReference type="SUPFAM" id="SSF53335">
    <property type="entry name" value="S-adenosyl-L-methionine-dependent methyltransferases"/>
    <property type="match status" value="1"/>
</dbReference>
<accession>A0A6C0KW48</accession>